<sequence>MSQYGKSEYWEERYTRDPEPFDWYQRLTGIKDLLLSQQEPFLTPESAILNIGCGNSRLSEELFDEGYQNIYNIDISAVCIKAMQEKYKDKGPNFQYSQMDVRDMSAFKAGQFDCVIDKGTLDSVLCGDSSTSNVQKMLNEIHRVLTPNGVYFVVSYGQPEHRLLYLDKLEYDWTVVTQQVNKPTISNTISLTGDDKDSPNVHYIYICKKKGQGEQQQQDNQE</sequence>
<dbReference type="CDD" id="cd02440">
    <property type="entry name" value="AdoMet_MTases"/>
    <property type="match status" value="1"/>
</dbReference>
<keyword evidence="2" id="KW-0489">Methyltransferase</keyword>
<evidence type="ECO:0000256" key="2">
    <source>
        <dbReference type="ARBA" id="ARBA00022603"/>
    </source>
</evidence>
<dbReference type="GO" id="GO:0032259">
    <property type="term" value="P:methylation"/>
    <property type="evidence" value="ECO:0007669"/>
    <property type="project" value="UniProtKB-KW"/>
</dbReference>
<keyword evidence="6" id="KW-1185">Reference proteome</keyword>
<organism evidence="5 6">
    <name type="scientific">Pseudocohnilembus persalinus</name>
    <name type="common">Ciliate</name>
    <dbReference type="NCBI Taxonomy" id="266149"/>
    <lineage>
        <taxon>Eukaryota</taxon>
        <taxon>Sar</taxon>
        <taxon>Alveolata</taxon>
        <taxon>Ciliophora</taxon>
        <taxon>Intramacronucleata</taxon>
        <taxon>Oligohymenophorea</taxon>
        <taxon>Scuticociliatia</taxon>
        <taxon>Philasterida</taxon>
        <taxon>Pseudocohnilembidae</taxon>
        <taxon>Pseudocohnilembus</taxon>
    </lineage>
</organism>
<evidence type="ECO:0000259" key="4">
    <source>
        <dbReference type="Pfam" id="PF08241"/>
    </source>
</evidence>
<feature type="domain" description="Methyltransferase type 11" evidence="4">
    <location>
        <begin position="49"/>
        <end position="152"/>
    </location>
</feature>
<protein>
    <recommendedName>
        <fullName evidence="4">Methyltransferase type 11 domain-containing protein</fullName>
    </recommendedName>
</protein>
<dbReference type="OMA" id="HWAVMDA"/>
<comment type="caution">
    <text evidence="5">The sequence shown here is derived from an EMBL/GenBank/DDBJ whole genome shotgun (WGS) entry which is preliminary data.</text>
</comment>
<dbReference type="PANTHER" id="PTHR12176:SF79">
    <property type="entry name" value="METHYLTRANSFERASE TYPE 11 DOMAIN-CONTAINING PROTEIN"/>
    <property type="match status" value="1"/>
</dbReference>
<evidence type="ECO:0000256" key="3">
    <source>
        <dbReference type="ARBA" id="ARBA00022679"/>
    </source>
</evidence>
<keyword evidence="3" id="KW-0808">Transferase</keyword>
<dbReference type="Proteomes" id="UP000054937">
    <property type="component" value="Unassembled WGS sequence"/>
</dbReference>
<dbReference type="FunFam" id="3.40.50.150:FF:000311">
    <property type="entry name" value="Methyltransferase protein 13"/>
    <property type="match status" value="1"/>
</dbReference>
<dbReference type="InterPro" id="IPR029063">
    <property type="entry name" value="SAM-dependent_MTases_sf"/>
</dbReference>
<evidence type="ECO:0000256" key="1">
    <source>
        <dbReference type="ARBA" id="ARBA00008361"/>
    </source>
</evidence>
<reference evidence="5 6" key="1">
    <citation type="journal article" date="2015" name="Sci. Rep.">
        <title>Genome of the facultative scuticociliatosis pathogen Pseudocohnilembus persalinus provides insight into its virulence through horizontal gene transfer.</title>
        <authorList>
            <person name="Xiong J."/>
            <person name="Wang G."/>
            <person name="Cheng J."/>
            <person name="Tian M."/>
            <person name="Pan X."/>
            <person name="Warren A."/>
            <person name="Jiang C."/>
            <person name="Yuan D."/>
            <person name="Miao W."/>
        </authorList>
    </citation>
    <scope>NUCLEOTIDE SEQUENCE [LARGE SCALE GENOMIC DNA]</scope>
    <source>
        <strain evidence="5">36N120E</strain>
    </source>
</reference>
<dbReference type="GO" id="GO:0008168">
    <property type="term" value="F:methyltransferase activity"/>
    <property type="evidence" value="ECO:0007669"/>
    <property type="project" value="UniProtKB-KW"/>
</dbReference>
<dbReference type="AlphaFoldDB" id="A0A0V0R7N3"/>
<dbReference type="OrthoDB" id="411785at2759"/>
<accession>A0A0V0R7N3</accession>
<comment type="similarity">
    <text evidence="1">Belongs to the methyltransferase superfamily.</text>
</comment>
<dbReference type="InterPro" id="IPR051419">
    <property type="entry name" value="Lys/N-term_MeTrsfase_sf"/>
</dbReference>
<dbReference type="PANTHER" id="PTHR12176">
    <property type="entry name" value="SAM-DEPENDENT METHYLTRANSFERASE SUPERFAMILY PROTEIN"/>
    <property type="match status" value="1"/>
</dbReference>
<evidence type="ECO:0000313" key="5">
    <source>
        <dbReference type="EMBL" id="KRX10497.1"/>
    </source>
</evidence>
<dbReference type="InParanoid" id="A0A0V0R7N3"/>
<dbReference type="EMBL" id="LDAU01000026">
    <property type="protein sequence ID" value="KRX10497.1"/>
    <property type="molecule type" value="Genomic_DNA"/>
</dbReference>
<dbReference type="InterPro" id="IPR013216">
    <property type="entry name" value="Methyltransf_11"/>
</dbReference>
<evidence type="ECO:0000313" key="6">
    <source>
        <dbReference type="Proteomes" id="UP000054937"/>
    </source>
</evidence>
<dbReference type="SUPFAM" id="SSF53335">
    <property type="entry name" value="S-adenosyl-L-methionine-dependent methyltransferases"/>
    <property type="match status" value="1"/>
</dbReference>
<dbReference type="Pfam" id="PF08241">
    <property type="entry name" value="Methyltransf_11"/>
    <property type="match status" value="1"/>
</dbReference>
<name>A0A0V0R7N3_PSEPJ</name>
<dbReference type="Gene3D" id="3.40.50.150">
    <property type="entry name" value="Vaccinia Virus protein VP39"/>
    <property type="match status" value="1"/>
</dbReference>
<proteinExistence type="inferred from homology"/>
<gene>
    <name evidence="5" type="ORF">PPERSA_01509</name>
</gene>